<sequence>MNGYFRIMLVLIIVLFALTIFFSITGCTYTERIGKAIFNTQPDVDSVLPETPKGQLWQTIKGLTPNWLAIPVIALGA</sequence>
<dbReference type="AlphaFoldDB" id="A0A0F9FW11"/>
<keyword evidence="1" id="KW-1133">Transmembrane helix</keyword>
<comment type="caution">
    <text evidence="2">The sequence shown here is derived from an EMBL/GenBank/DDBJ whole genome shotgun (WGS) entry which is preliminary data.</text>
</comment>
<evidence type="ECO:0000256" key="1">
    <source>
        <dbReference type="SAM" id="Phobius"/>
    </source>
</evidence>
<name>A0A0F9FW11_9ZZZZ</name>
<organism evidence="2">
    <name type="scientific">marine sediment metagenome</name>
    <dbReference type="NCBI Taxonomy" id="412755"/>
    <lineage>
        <taxon>unclassified sequences</taxon>
        <taxon>metagenomes</taxon>
        <taxon>ecological metagenomes</taxon>
    </lineage>
</organism>
<accession>A0A0F9FW11</accession>
<proteinExistence type="predicted"/>
<protein>
    <submittedName>
        <fullName evidence="2">Uncharacterized protein</fullName>
    </submittedName>
</protein>
<dbReference type="PROSITE" id="PS51257">
    <property type="entry name" value="PROKAR_LIPOPROTEIN"/>
    <property type="match status" value="1"/>
</dbReference>
<evidence type="ECO:0000313" key="2">
    <source>
        <dbReference type="EMBL" id="KKL82456.1"/>
    </source>
</evidence>
<feature type="transmembrane region" description="Helical" evidence="1">
    <location>
        <begin position="6"/>
        <end position="29"/>
    </location>
</feature>
<dbReference type="EMBL" id="LAZR01022273">
    <property type="protein sequence ID" value="KKL82456.1"/>
    <property type="molecule type" value="Genomic_DNA"/>
</dbReference>
<feature type="non-terminal residue" evidence="2">
    <location>
        <position position="77"/>
    </location>
</feature>
<gene>
    <name evidence="2" type="ORF">LCGC14_1984640</name>
</gene>
<reference evidence="2" key="1">
    <citation type="journal article" date="2015" name="Nature">
        <title>Complex archaea that bridge the gap between prokaryotes and eukaryotes.</title>
        <authorList>
            <person name="Spang A."/>
            <person name="Saw J.H."/>
            <person name="Jorgensen S.L."/>
            <person name="Zaremba-Niedzwiedzka K."/>
            <person name="Martijn J."/>
            <person name="Lind A.E."/>
            <person name="van Eijk R."/>
            <person name="Schleper C."/>
            <person name="Guy L."/>
            <person name="Ettema T.J."/>
        </authorList>
    </citation>
    <scope>NUCLEOTIDE SEQUENCE</scope>
</reference>
<keyword evidence="1" id="KW-0812">Transmembrane</keyword>
<keyword evidence="1" id="KW-0472">Membrane</keyword>